<dbReference type="Pfam" id="PF17774">
    <property type="entry name" value="YlmH_RBD"/>
    <property type="match status" value="1"/>
</dbReference>
<name>A0A9D1JI71_9FIRM</name>
<keyword evidence="1" id="KW-0694">RNA-binding</keyword>
<dbReference type="InterPro" id="IPR012677">
    <property type="entry name" value="Nucleotide-bd_a/b_plait_sf"/>
</dbReference>
<comment type="caution">
    <text evidence="3">The sequence shown here is derived from an EMBL/GenBank/DDBJ whole genome shotgun (WGS) entry which is preliminary data.</text>
</comment>
<dbReference type="PROSITE" id="PS50889">
    <property type="entry name" value="S4"/>
    <property type="match status" value="1"/>
</dbReference>
<evidence type="ECO:0000256" key="1">
    <source>
        <dbReference type="PROSITE-ProRule" id="PRU00182"/>
    </source>
</evidence>
<organism evidence="3 4">
    <name type="scientific">Candidatus Faeciplasma gallinarum</name>
    <dbReference type="NCBI Taxonomy" id="2840799"/>
    <lineage>
        <taxon>Bacteria</taxon>
        <taxon>Bacillati</taxon>
        <taxon>Bacillota</taxon>
        <taxon>Clostridia</taxon>
        <taxon>Eubacteriales</taxon>
        <taxon>Oscillospiraceae</taxon>
        <taxon>Oscillospiraceae incertae sedis</taxon>
        <taxon>Candidatus Faeciplasma</taxon>
    </lineage>
</organism>
<evidence type="ECO:0000313" key="3">
    <source>
        <dbReference type="EMBL" id="HIS25182.1"/>
    </source>
</evidence>
<dbReference type="SUPFAM" id="SSF55174">
    <property type="entry name" value="Alpha-L RNA-binding motif"/>
    <property type="match status" value="1"/>
</dbReference>
<accession>A0A9D1JI71</accession>
<dbReference type="InterPro" id="IPR002942">
    <property type="entry name" value="S4_RNA-bd"/>
</dbReference>
<dbReference type="CDD" id="cd00165">
    <property type="entry name" value="S4"/>
    <property type="match status" value="1"/>
</dbReference>
<protein>
    <submittedName>
        <fullName evidence="3">RNA-binding protein</fullName>
    </submittedName>
</protein>
<dbReference type="Gene3D" id="3.10.290.10">
    <property type="entry name" value="RNA-binding S4 domain"/>
    <property type="match status" value="1"/>
</dbReference>
<reference evidence="3" key="2">
    <citation type="journal article" date="2021" name="PeerJ">
        <title>Extensive microbial diversity within the chicken gut microbiome revealed by metagenomics and culture.</title>
        <authorList>
            <person name="Gilroy R."/>
            <person name="Ravi A."/>
            <person name="Getino M."/>
            <person name="Pursley I."/>
            <person name="Horton D.L."/>
            <person name="Alikhan N.F."/>
            <person name="Baker D."/>
            <person name="Gharbi K."/>
            <person name="Hall N."/>
            <person name="Watson M."/>
            <person name="Adriaenssens E.M."/>
            <person name="Foster-Nyarko E."/>
            <person name="Jarju S."/>
            <person name="Secka A."/>
            <person name="Antonio M."/>
            <person name="Oren A."/>
            <person name="Chaudhuri R.R."/>
            <person name="La Ragione R."/>
            <person name="Hildebrand F."/>
            <person name="Pallen M.J."/>
        </authorList>
    </citation>
    <scope>NUCLEOTIDE SEQUENCE</scope>
    <source>
        <strain evidence="3">CHK157-1446</strain>
    </source>
</reference>
<dbReference type="SMART" id="SM00363">
    <property type="entry name" value="S4"/>
    <property type="match status" value="1"/>
</dbReference>
<dbReference type="AlphaFoldDB" id="A0A9D1JI71"/>
<dbReference type="InterPro" id="IPR040591">
    <property type="entry name" value="RqcP2_RBD"/>
</dbReference>
<dbReference type="Gene3D" id="3.30.1370.160">
    <property type="match status" value="1"/>
</dbReference>
<dbReference type="Proteomes" id="UP000823982">
    <property type="component" value="Unassembled WGS sequence"/>
</dbReference>
<evidence type="ECO:0000313" key="4">
    <source>
        <dbReference type="Proteomes" id="UP000823982"/>
    </source>
</evidence>
<feature type="domain" description="RNA-binding S4" evidence="2">
    <location>
        <begin position="176"/>
        <end position="233"/>
    </location>
</feature>
<dbReference type="GO" id="GO:0003723">
    <property type="term" value="F:RNA binding"/>
    <property type="evidence" value="ECO:0007669"/>
    <property type="project" value="UniProtKB-KW"/>
</dbReference>
<dbReference type="Gene3D" id="3.30.70.330">
    <property type="match status" value="1"/>
</dbReference>
<reference evidence="3" key="1">
    <citation type="submission" date="2020-10" db="EMBL/GenBank/DDBJ databases">
        <authorList>
            <person name="Gilroy R."/>
        </authorList>
    </citation>
    <scope>NUCLEOTIDE SEQUENCE</scope>
    <source>
        <strain evidence="3">CHK157-1446</strain>
    </source>
</reference>
<gene>
    <name evidence="3" type="ORF">IAD01_07275</name>
</gene>
<sequence>MNDIKILSSATDEERILTRHVIDLAKQADSSGKAKYTCFLDERQLALCEAALKKEGYLNYSAIGGYDDAERRIIAFDGYGFKEPFCALVFNYREADKPSHRDFLGAVMSLEIKREMIGDILVGGKRTVIFVLNTVAPLVEEISRVGRCGVRVTRDFCIEDIPQRQFDEISATVSSLRLDAVLSAALRLSREKTQELIKSKGVTLNHVITYEPSEKMSESDVFSVKGAGKFELSRIGGLSKKERIFISINKFK</sequence>
<dbReference type="EMBL" id="DVIR01000066">
    <property type="protein sequence ID" value="HIS25182.1"/>
    <property type="molecule type" value="Genomic_DNA"/>
</dbReference>
<proteinExistence type="predicted"/>
<evidence type="ECO:0000259" key="2">
    <source>
        <dbReference type="SMART" id="SM00363"/>
    </source>
</evidence>
<dbReference type="InterPro" id="IPR036986">
    <property type="entry name" value="S4_RNA-bd_sf"/>
</dbReference>